<comment type="pathway">
    <text evidence="1 6">Carbohydrate biosynthesis; dTDP-L-rhamnose biosynthesis.</text>
</comment>
<protein>
    <recommendedName>
        <fullName evidence="4 6">dTDP-4-dehydrorhamnose reductase</fullName>
        <ecNumber evidence="3 6">1.1.1.133</ecNumber>
    </recommendedName>
</protein>
<evidence type="ECO:0000313" key="8">
    <source>
        <dbReference type="EMBL" id="SSZ55655.1"/>
    </source>
</evidence>
<dbReference type="NCBIfam" id="TIGR01214">
    <property type="entry name" value="rmlD"/>
    <property type="match status" value="1"/>
</dbReference>
<dbReference type="InterPro" id="IPR029903">
    <property type="entry name" value="RmlD-like-bd"/>
</dbReference>
<dbReference type="PANTHER" id="PTHR10491:SF4">
    <property type="entry name" value="METHIONINE ADENOSYLTRANSFERASE 2 SUBUNIT BETA"/>
    <property type="match status" value="1"/>
</dbReference>
<comment type="catalytic activity">
    <reaction evidence="5">
        <text>dTDP-beta-L-rhamnose + NADP(+) = dTDP-4-dehydro-beta-L-rhamnose + NADPH + H(+)</text>
        <dbReference type="Rhea" id="RHEA:21796"/>
        <dbReference type="ChEBI" id="CHEBI:15378"/>
        <dbReference type="ChEBI" id="CHEBI:57510"/>
        <dbReference type="ChEBI" id="CHEBI:57783"/>
        <dbReference type="ChEBI" id="CHEBI:58349"/>
        <dbReference type="ChEBI" id="CHEBI:62830"/>
        <dbReference type="EC" id="1.1.1.133"/>
    </reaction>
</comment>
<evidence type="ECO:0000256" key="3">
    <source>
        <dbReference type="ARBA" id="ARBA00012929"/>
    </source>
</evidence>
<sequence>MRERILVTGANGQLGQCLQKLAPQFALQYEFLFVSSSELDITDASIVESVLDEFKPNYCINCAAYTAVDLAEKEESKAFEINAYGVRNLAQACKELNAILLHVSTDYVFSGDTEISYDEESFTAPIGVYGKSKLLGEELALEENPKTIVVRTSWLYSEFNKNFVKTMLSLFAQKEELSIVGDQMGQPTNANDLAEALMAIIAHPEKKFGIYHFSNFPETSWFYFAKEIAALSGATIQLKEITTAEYPTPAARPKRSTMALDKIEKHYGITPKYWQNSLQECIAILKEE</sequence>
<keyword evidence="6 8" id="KW-0560">Oxidoreductase</keyword>
<dbReference type="GO" id="GO:0005829">
    <property type="term" value="C:cytosol"/>
    <property type="evidence" value="ECO:0007669"/>
    <property type="project" value="TreeGrafter"/>
</dbReference>
<comment type="similarity">
    <text evidence="2 6">Belongs to the dTDP-4-dehydrorhamnose reductase family.</text>
</comment>
<reference evidence="8 9" key="1">
    <citation type="submission" date="2018-06" db="EMBL/GenBank/DDBJ databases">
        <authorList>
            <consortium name="Pathogen Informatics"/>
            <person name="Doyle S."/>
        </authorList>
    </citation>
    <scope>NUCLEOTIDE SEQUENCE [LARGE SCALE GENOMIC DNA]</scope>
    <source>
        <strain evidence="8 9">NCTC11661</strain>
    </source>
</reference>
<dbReference type="EMBL" id="UFTJ01000002">
    <property type="protein sequence ID" value="SSZ55655.1"/>
    <property type="molecule type" value="Genomic_DNA"/>
</dbReference>
<evidence type="ECO:0000256" key="2">
    <source>
        <dbReference type="ARBA" id="ARBA00010944"/>
    </source>
</evidence>
<evidence type="ECO:0000256" key="1">
    <source>
        <dbReference type="ARBA" id="ARBA00004781"/>
    </source>
</evidence>
<organism evidence="8 9">
    <name type="scientific">Bergeyella zoohelcum</name>
    <dbReference type="NCBI Taxonomy" id="1015"/>
    <lineage>
        <taxon>Bacteria</taxon>
        <taxon>Pseudomonadati</taxon>
        <taxon>Bacteroidota</taxon>
        <taxon>Flavobacteriia</taxon>
        <taxon>Flavobacteriales</taxon>
        <taxon>Weeksellaceae</taxon>
        <taxon>Bergeyella</taxon>
    </lineage>
</organism>
<dbReference type="InterPro" id="IPR005913">
    <property type="entry name" value="dTDP_dehydrorham_reduct"/>
</dbReference>
<feature type="domain" description="RmlD-like substrate binding" evidence="7">
    <location>
        <begin position="4"/>
        <end position="285"/>
    </location>
</feature>
<evidence type="ECO:0000256" key="6">
    <source>
        <dbReference type="RuleBase" id="RU364082"/>
    </source>
</evidence>
<keyword evidence="6" id="KW-0521">NADP</keyword>
<comment type="function">
    <text evidence="6">Catalyzes the reduction of dTDP-6-deoxy-L-lyxo-4-hexulose to yield dTDP-L-rhamnose.</text>
</comment>
<dbReference type="EC" id="1.1.1.133" evidence="3 6"/>
<gene>
    <name evidence="8" type="primary">rmlD</name>
    <name evidence="8" type="ORF">NCTC11661_01048</name>
</gene>
<dbReference type="SUPFAM" id="SSF51735">
    <property type="entry name" value="NAD(P)-binding Rossmann-fold domains"/>
    <property type="match status" value="1"/>
</dbReference>
<dbReference type="Gene3D" id="3.90.25.10">
    <property type="entry name" value="UDP-galactose 4-epimerase, domain 1"/>
    <property type="match status" value="1"/>
</dbReference>
<dbReference type="AlphaFoldDB" id="A0A376C2B7"/>
<dbReference type="PANTHER" id="PTHR10491">
    <property type="entry name" value="DTDP-4-DEHYDRORHAMNOSE REDUCTASE"/>
    <property type="match status" value="1"/>
</dbReference>
<accession>A0A376C2B7</accession>
<name>A0A376C2B7_9FLAO</name>
<dbReference type="InterPro" id="IPR036291">
    <property type="entry name" value="NAD(P)-bd_dom_sf"/>
</dbReference>
<dbReference type="Pfam" id="PF04321">
    <property type="entry name" value="RmlD_sub_bind"/>
    <property type="match status" value="1"/>
</dbReference>
<dbReference type="RefSeq" id="WP_002689106.1">
    <property type="nucleotide sequence ID" value="NZ_UFTJ01000002.1"/>
</dbReference>
<dbReference type="Proteomes" id="UP000255515">
    <property type="component" value="Unassembled WGS sequence"/>
</dbReference>
<dbReference type="GO" id="GO:0008831">
    <property type="term" value="F:dTDP-4-dehydrorhamnose reductase activity"/>
    <property type="evidence" value="ECO:0007669"/>
    <property type="project" value="UniProtKB-EC"/>
</dbReference>
<dbReference type="Gene3D" id="3.40.50.720">
    <property type="entry name" value="NAD(P)-binding Rossmann-like Domain"/>
    <property type="match status" value="1"/>
</dbReference>
<evidence type="ECO:0000313" key="9">
    <source>
        <dbReference type="Proteomes" id="UP000255515"/>
    </source>
</evidence>
<evidence type="ECO:0000256" key="5">
    <source>
        <dbReference type="ARBA" id="ARBA00048200"/>
    </source>
</evidence>
<dbReference type="UniPathway" id="UPA00124"/>
<evidence type="ECO:0000259" key="7">
    <source>
        <dbReference type="Pfam" id="PF04321"/>
    </source>
</evidence>
<proteinExistence type="inferred from homology"/>
<evidence type="ECO:0000256" key="4">
    <source>
        <dbReference type="ARBA" id="ARBA00017099"/>
    </source>
</evidence>
<dbReference type="CDD" id="cd05254">
    <property type="entry name" value="dTDP_HR_like_SDR_e"/>
    <property type="match status" value="1"/>
</dbReference>
<dbReference type="GO" id="GO:0019305">
    <property type="term" value="P:dTDP-rhamnose biosynthetic process"/>
    <property type="evidence" value="ECO:0007669"/>
    <property type="project" value="UniProtKB-UniPathway"/>
</dbReference>